<reference evidence="3" key="1">
    <citation type="submission" date="2019-08" db="EMBL/GenBank/DDBJ databases">
        <title>Limnoglobus roseus gen. nov., sp. nov., a novel freshwater planctomycete with a giant genome from the family Gemmataceae.</title>
        <authorList>
            <person name="Kulichevskaya I.S."/>
            <person name="Naumoff D.G."/>
            <person name="Miroshnikov K."/>
            <person name="Ivanova A."/>
            <person name="Philippov D.A."/>
            <person name="Hakobyan A."/>
            <person name="Rijpstra I.C."/>
            <person name="Sinninghe Damste J.S."/>
            <person name="Liesack W."/>
            <person name="Dedysh S.N."/>
        </authorList>
    </citation>
    <scope>NUCLEOTIDE SEQUENCE [LARGE SCALE GENOMIC DNA]</scope>
    <source>
        <strain evidence="3">PX52</strain>
    </source>
</reference>
<dbReference type="Pfam" id="PF12679">
    <property type="entry name" value="ABC2_membrane_2"/>
    <property type="match status" value="1"/>
</dbReference>
<dbReference type="KEGG" id="lrs:PX52LOC_00101"/>
<name>A0A5C1A4D9_9BACT</name>
<keyword evidence="1" id="KW-1133">Transmembrane helix</keyword>
<feature type="transmembrane region" description="Helical" evidence="1">
    <location>
        <begin position="155"/>
        <end position="183"/>
    </location>
</feature>
<proteinExistence type="predicted"/>
<gene>
    <name evidence="2" type="ORF">PX52LOC_00101</name>
</gene>
<feature type="transmembrane region" description="Helical" evidence="1">
    <location>
        <begin position="26"/>
        <end position="46"/>
    </location>
</feature>
<dbReference type="Proteomes" id="UP000324974">
    <property type="component" value="Chromosome"/>
</dbReference>
<feature type="transmembrane region" description="Helical" evidence="1">
    <location>
        <begin position="112"/>
        <end position="135"/>
    </location>
</feature>
<keyword evidence="1" id="KW-0812">Transmembrane</keyword>
<keyword evidence="1" id="KW-0472">Membrane</keyword>
<keyword evidence="3" id="KW-1185">Reference proteome</keyword>
<evidence type="ECO:0000313" key="2">
    <source>
        <dbReference type="EMBL" id="QEL13247.1"/>
    </source>
</evidence>
<dbReference type="GO" id="GO:0005886">
    <property type="term" value="C:plasma membrane"/>
    <property type="evidence" value="ECO:0007669"/>
    <property type="project" value="UniProtKB-SubCell"/>
</dbReference>
<sequence>MNLAFAIRTIRWMVRDTFRQSLATKLFWVMLAITAVCTLFCLSITVTGDTPPTGTGYDAGGFITPEQAKEIGEEKVKKDGLKVLRGEVSFGFGLMTVPINRYKEDAVRYVQIWLAAILADTAGVLLALLWTAGFLPTFLEPQSATVLLAKPASRWALLVGKYLGVVLFVGLQAFVFVAATWFALGGKTGVWDATYWLAVPLLTLNFAVFYAVSAFLAVASRSTVVCIFGTLLFWLLCWTINYTHIRLLAQPVEGMAGTAVLDAGYWVLPKPLDLGGVFYDAMRATGFSAPVPELDAVQKKGQLCPELSVLTSLLFALLVLLLAAYEFKSTDY</sequence>
<dbReference type="PANTHER" id="PTHR43471">
    <property type="entry name" value="ABC TRANSPORTER PERMEASE"/>
    <property type="match status" value="1"/>
</dbReference>
<evidence type="ECO:0000313" key="3">
    <source>
        <dbReference type="Proteomes" id="UP000324974"/>
    </source>
</evidence>
<dbReference type="PANTHER" id="PTHR43471:SF10">
    <property type="entry name" value="SLL1107 PROTEIN"/>
    <property type="match status" value="1"/>
</dbReference>
<dbReference type="RefSeq" id="WP_149108229.1">
    <property type="nucleotide sequence ID" value="NZ_CP042425.1"/>
</dbReference>
<evidence type="ECO:0000256" key="1">
    <source>
        <dbReference type="SAM" id="Phobius"/>
    </source>
</evidence>
<feature type="transmembrane region" description="Helical" evidence="1">
    <location>
        <begin position="225"/>
        <end position="245"/>
    </location>
</feature>
<protein>
    <submittedName>
        <fullName evidence="2">ABC transporter permease</fullName>
    </submittedName>
</protein>
<organism evidence="2 3">
    <name type="scientific">Limnoglobus roseus</name>
    <dbReference type="NCBI Taxonomy" id="2598579"/>
    <lineage>
        <taxon>Bacteria</taxon>
        <taxon>Pseudomonadati</taxon>
        <taxon>Planctomycetota</taxon>
        <taxon>Planctomycetia</taxon>
        <taxon>Gemmatales</taxon>
        <taxon>Gemmataceae</taxon>
        <taxon>Limnoglobus</taxon>
    </lineage>
</organism>
<feature type="transmembrane region" description="Helical" evidence="1">
    <location>
        <begin position="195"/>
        <end position="218"/>
    </location>
</feature>
<dbReference type="OrthoDB" id="271013at2"/>
<dbReference type="AlphaFoldDB" id="A0A5C1A4D9"/>
<dbReference type="EMBL" id="CP042425">
    <property type="protein sequence ID" value="QEL13247.1"/>
    <property type="molecule type" value="Genomic_DNA"/>
</dbReference>
<dbReference type="GO" id="GO:0140359">
    <property type="term" value="F:ABC-type transporter activity"/>
    <property type="evidence" value="ECO:0007669"/>
    <property type="project" value="InterPro"/>
</dbReference>
<feature type="transmembrane region" description="Helical" evidence="1">
    <location>
        <begin position="307"/>
        <end position="327"/>
    </location>
</feature>
<accession>A0A5C1A4D9</accession>